<organism evidence="5 6">
    <name type="scientific">Ceratodon purpureus</name>
    <name type="common">Fire moss</name>
    <name type="synonym">Dicranum purpureum</name>
    <dbReference type="NCBI Taxonomy" id="3225"/>
    <lineage>
        <taxon>Eukaryota</taxon>
        <taxon>Viridiplantae</taxon>
        <taxon>Streptophyta</taxon>
        <taxon>Embryophyta</taxon>
        <taxon>Bryophyta</taxon>
        <taxon>Bryophytina</taxon>
        <taxon>Bryopsida</taxon>
        <taxon>Dicranidae</taxon>
        <taxon>Pseudoditrichales</taxon>
        <taxon>Ditrichaceae</taxon>
        <taxon>Ceratodon</taxon>
    </lineage>
</organism>
<sequence>MVTMASSLPPGFEGAAMGSLSANHMVPQTNVSSQQGRVSKKVSWASEDNLCQVRLFAAEDAPAQSSATLQEFLQAKKAKMMHMINPAKSEDLPPGFGGRAITKGIQLVAFDVSAEVPWRIPEEFKLDPSWLVMAGQESIEVSVQKKRENRTLEAVYPRPSAIPDSPAEPSEAQLSFDDANTLIIPVVPLEDDDLPDQDEVPTTSGSTYEVLQEYTFPREKSFSPPPGFPSQTGIPTKSRPWFPESSQEVSTSITVSSTAPAVGPPISTTRNTMPPNGITMHATSLSSARSGPLAPPARSNEAGPDVAAAAAAAYAALSQSNDTTMIDRELLIKFLTNPSMLQNLSEKLAQNPPGTIGSLEPHTGNGARGNGRSWNPSAIEQNKGGQRYPEASIPSADSLPGHGYDRPPGFGAPSLGANGLGQAPQSLGQGYAPPRPLSMQSLPPQSPSPPISAAQPTVSGSGRSISQRDDQYYKDLISQHGRKNEENVWGGVGAVDTGNSYPGGGRPRANGPERDRKLDKSERTERPERADSGARWAERDDMDIAGMPVRQGDADGRSGQSRGKSRKACIYFSTSRGCRNGNTCAFVHETNNGERAKRPKLEGKDSKGYR</sequence>
<dbReference type="GO" id="GO:0003677">
    <property type="term" value="F:DNA binding"/>
    <property type="evidence" value="ECO:0007669"/>
    <property type="project" value="UniProtKB-KW"/>
</dbReference>
<accession>A0A8T0I4M7</accession>
<evidence type="ECO:0000313" key="6">
    <source>
        <dbReference type="Proteomes" id="UP000822688"/>
    </source>
</evidence>
<dbReference type="EMBL" id="CM026425">
    <property type="protein sequence ID" value="KAG0577905.1"/>
    <property type="molecule type" value="Genomic_DNA"/>
</dbReference>
<feature type="compositionally biased region" description="Basic and acidic residues" evidence="3">
    <location>
        <begin position="591"/>
        <end position="610"/>
    </location>
</feature>
<evidence type="ECO:0000259" key="4">
    <source>
        <dbReference type="PROSITE" id="PS50103"/>
    </source>
</evidence>
<evidence type="ECO:0000256" key="3">
    <source>
        <dbReference type="SAM" id="MobiDB-lite"/>
    </source>
</evidence>
<dbReference type="InterPro" id="IPR000571">
    <property type="entry name" value="Znf_CCCH"/>
</dbReference>
<keyword evidence="6" id="KW-1185">Reference proteome</keyword>
<dbReference type="AlphaFoldDB" id="A0A8T0I4M7"/>
<comment type="caution">
    <text evidence="5">The sequence shown here is derived from an EMBL/GenBank/DDBJ whole genome shotgun (WGS) entry which is preliminary data.</text>
</comment>
<proteinExistence type="predicted"/>
<feature type="domain" description="C3H1-type" evidence="4">
    <location>
        <begin position="563"/>
        <end position="591"/>
    </location>
</feature>
<dbReference type="PANTHER" id="PTHR33400">
    <property type="entry name" value="ZINC FINGER CCCH DOMAIN-CONTAINING PROTEIN 6-RELATED"/>
    <property type="match status" value="1"/>
</dbReference>
<gene>
    <name evidence="5" type="ORF">KC19_5G190700</name>
</gene>
<name>A0A8T0I4M7_CERPU</name>
<evidence type="ECO:0000256" key="2">
    <source>
        <dbReference type="PROSITE-ProRule" id="PRU00723"/>
    </source>
</evidence>
<keyword evidence="2" id="KW-0863">Zinc-finger</keyword>
<feature type="compositionally biased region" description="Basic and acidic residues" evidence="3">
    <location>
        <begin position="511"/>
        <end position="539"/>
    </location>
</feature>
<reference evidence="5" key="1">
    <citation type="submission" date="2020-06" db="EMBL/GenBank/DDBJ databases">
        <title>WGS assembly of Ceratodon purpureus strain R40.</title>
        <authorList>
            <person name="Carey S.B."/>
            <person name="Jenkins J."/>
            <person name="Shu S."/>
            <person name="Lovell J.T."/>
            <person name="Sreedasyam A."/>
            <person name="Maumus F."/>
            <person name="Tiley G.P."/>
            <person name="Fernandez-Pozo N."/>
            <person name="Barry K."/>
            <person name="Chen C."/>
            <person name="Wang M."/>
            <person name="Lipzen A."/>
            <person name="Daum C."/>
            <person name="Saski C.A."/>
            <person name="Payton A.C."/>
            <person name="Mcbreen J.C."/>
            <person name="Conrad R.E."/>
            <person name="Kollar L.M."/>
            <person name="Olsson S."/>
            <person name="Huttunen S."/>
            <person name="Landis J.B."/>
            <person name="Wickett N.J."/>
            <person name="Johnson M.G."/>
            <person name="Rensing S.A."/>
            <person name="Grimwood J."/>
            <person name="Schmutz J."/>
            <person name="Mcdaniel S.F."/>
        </authorList>
    </citation>
    <scope>NUCLEOTIDE SEQUENCE</scope>
    <source>
        <strain evidence="5">R40</strain>
    </source>
</reference>
<feature type="region of interest" description="Disordered" evidence="3">
    <location>
        <begin position="218"/>
        <end position="302"/>
    </location>
</feature>
<keyword evidence="2" id="KW-0479">Metal-binding</keyword>
<feature type="region of interest" description="Disordered" evidence="3">
    <location>
        <begin position="589"/>
        <end position="610"/>
    </location>
</feature>
<keyword evidence="1" id="KW-0238">DNA-binding</keyword>
<protein>
    <recommendedName>
        <fullName evidence="4">C3H1-type domain-containing protein</fullName>
    </recommendedName>
</protein>
<dbReference type="PANTHER" id="PTHR33400:SF2">
    <property type="entry name" value="ZINC FINGER CCCH DOMAIN-CONTAINING PROTEIN 6"/>
    <property type="match status" value="1"/>
</dbReference>
<dbReference type="PROSITE" id="PS50103">
    <property type="entry name" value="ZF_C3H1"/>
    <property type="match status" value="1"/>
</dbReference>
<feature type="compositionally biased region" description="Polar residues" evidence="3">
    <location>
        <begin position="244"/>
        <end position="259"/>
    </location>
</feature>
<evidence type="ECO:0000256" key="1">
    <source>
        <dbReference type="ARBA" id="ARBA00023125"/>
    </source>
</evidence>
<dbReference type="Proteomes" id="UP000822688">
    <property type="component" value="Chromosome 5"/>
</dbReference>
<feature type="compositionally biased region" description="Polar residues" evidence="3">
    <location>
        <begin position="372"/>
        <end position="384"/>
    </location>
</feature>
<feature type="zinc finger region" description="C3H1-type" evidence="2">
    <location>
        <begin position="563"/>
        <end position="591"/>
    </location>
</feature>
<evidence type="ECO:0000313" key="5">
    <source>
        <dbReference type="EMBL" id="KAG0577905.1"/>
    </source>
</evidence>
<keyword evidence="2" id="KW-0862">Zinc</keyword>
<feature type="region of interest" description="Disordered" evidence="3">
    <location>
        <begin position="348"/>
        <end position="566"/>
    </location>
</feature>
<dbReference type="GO" id="GO:0008270">
    <property type="term" value="F:zinc ion binding"/>
    <property type="evidence" value="ECO:0007669"/>
    <property type="project" value="UniProtKB-KW"/>
</dbReference>